<dbReference type="NCBIfam" id="TIGR00254">
    <property type="entry name" value="GGDEF"/>
    <property type="match status" value="1"/>
</dbReference>
<dbReference type="CDD" id="cd01949">
    <property type="entry name" value="GGDEF"/>
    <property type="match status" value="1"/>
</dbReference>
<protein>
    <recommendedName>
        <fullName evidence="1">diguanylate cyclase</fullName>
        <ecNumber evidence="1">2.7.7.65</ecNumber>
    </recommendedName>
</protein>
<dbReference type="Proteomes" id="UP000298438">
    <property type="component" value="Unassembled WGS sequence"/>
</dbReference>
<keyword evidence="3" id="KW-1133">Transmembrane helix</keyword>
<comment type="caution">
    <text evidence="5">The sequence shown here is derived from an EMBL/GenBank/DDBJ whole genome shotgun (WGS) entry which is preliminary data.</text>
</comment>
<evidence type="ECO:0000259" key="4">
    <source>
        <dbReference type="PROSITE" id="PS50887"/>
    </source>
</evidence>
<sequence length="354" mass="38964">MTPLTPMQKRVRQLRYWAGTVLVYGACFAMLQREVLIGRLPAQRVTAVGFVAAVALLLFVLLIWFSERLRIPNWRLAQAQAAFAVGFDVMLYAFAPPEHRASMLIGLPVVIVFSAFALRPRQTLALSGFGLMLLLLACLILGYVDMDPRRMGDELTNFGLAAIGIISVAVVTSDHARLRVKLVAQQAELQAALAKIERAANTDELTALLNRHGVRSRFHAETDEGELTLALIDIDHFKKLNDALGHDAGDTALRHFAEVARRSVRARDAVARWGGEEFLIVMPDTGLADACRMLERLQLGLRDLPHLEAGLTISAGVVRQRDGESFDAMVGRADALMYEAKQSGRDAIRVETAV</sequence>
<accession>A0A4Y9SH57</accession>
<feature type="transmembrane region" description="Helical" evidence="3">
    <location>
        <begin position="101"/>
        <end position="118"/>
    </location>
</feature>
<dbReference type="FunFam" id="3.30.70.270:FF:000001">
    <property type="entry name" value="Diguanylate cyclase domain protein"/>
    <property type="match status" value="1"/>
</dbReference>
<evidence type="ECO:0000313" key="6">
    <source>
        <dbReference type="Proteomes" id="UP000298438"/>
    </source>
</evidence>
<feature type="transmembrane region" description="Helical" evidence="3">
    <location>
        <begin position="155"/>
        <end position="172"/>
    </location>
</feature>
<feature type="domain" description="GGDEF" evidence="4">
    <location>
        <begin position="225"/>
        <end position="353"/>
    </location>
</feature>
<dbReference type="EC" id="2.7.7.65" evidence="1"/>
<reference evidence="5 6" key="1">
    <citation type="submission" date="2019-03" db="EMBL/GenBank/DDBJ databases">
        <title>Draft Genome Sequence of Massilia arenosa sp. nov., a Novel Massilia Species Isolated from a Sandy-loam Maize Soil.</title>
        <authorList>
            <person name="Raths R."/>
            <person name="Peta V."/>
            <person name="Bucking H."/>
        </authorList>
    </citation>
    <scope>NUCLEOTIDE SEQUENCE [LARGE SCALE GENOMIC DNA]</scope>
    <source>
        <strain evidence="5 6">MC02</strain>
    </source>
</reference>
<evidence type="ECO:0000256" key="1">
    <source>
        <dbReference type="ARBA" id="ARBA00012528"/>
    </source>
</evidence>
<evidence type="ECO:0000313" key="5">
    <source>
        <dbReference type="EMBL" id="TFW20989.1"/>
    </source>
</evidence>
<dbReference type="PANTHER" id="PTHR45138">
    <property type="entry name" value="REGULATORY COMPONENTS OF SENSORY TRANSDUCTION SYSTEM"/>
    <property type="match status" value="1"/>
</dbReference>
<evidence type="ECO:0000256" key="3">
    <source>
        <dbReference type="SAM" id="Phobius"/>
    </source>
</evidence>
<keyword evidence="3" id="KW-0812">Transmembrane</keyword>
<feature type="transmembrane region" description="Helical" evidence="3">
    <location>
        <begin position="125"/>
        <end position="143"/>
    </location>
</feature>
<organism evidence="5 6">
    <name type="scientific">Zemynaea arenosa</name>
    <dbReference type="NCBI Taxonomy" id="2561931"/>
    <lineage>
        <taxon>Bacteria</taxon>
        <taxon>Pseudomonadati</taxon>
        <taxon>Pseudomonadota</taxon>
        <taxon>Betaproteobacteria</taxon>
        <taxon>Burkholderiales</taxon>
        <taxon>Oxalobacteraceae</taxon>
        <taxon>Telluria group</taxon>
        <taxon>Zemynaea</taxon>
    </lineage>
</organism>
<dbReference type="PANTHER" id="PTHR45138:SF9">
    <property type="entry name" value="DIGUANYLATE CYCLASE DGCM-RELATED"/>
    <property type="match status" value="1"/>
</dbReference>
<dbReference type="GO" id="GO:0052621">
    <property type="term" value="F:diguanylate cyclase activity"/>
    <property type="evidence" value="ECO:0007669"/>
    <property type="project" value="UniProtKB-EC"/>
</dbReference>
<feature type="transmembrane region" description="Helical" evidence="3">
    <location>
        <begin position="77"/>
        <end position="95"/>
    </location>
</feature>
<proteinExistence type="predicted"/>
<dbReference type="Gene3D" id="3.30.70.270">
    <property type="match status" value="1"/>
</dbReference>
<dbReference type="EMBL" id="SPVF01000126">
    <property type="protein sequence ID" value="TFW20989.1"/>
    <property type="molecule type" value="Genomic_DNA"/>
</dbReference>
<keyword evidence="6" id="KW-1185">Reference proteome</keyword>
<dbReference type="SUPFAM" id="SSF55073">
    <property type="entry name" value="Nucleotide cyclase"/>
    <property type="match status" value="1"/>
</dbReference>
<dbReference type="InterPro" id="IPR000160">
    <property type="entry name" value="GGDEF_dom"/>
</dbReference>
<feature type="transmembrane region" description="Helical" evidence="3">
    <location>
        <begin position="45"/>
        <end position="65"/>
    </location>
</feature>
<feature type="transmembrane region" description="Helical" evidence="3">
    <location>
        <begin position="14"/>
        <end position="33"/>
    </location>
</feature>
<dbReference type="InterPro" id="IPR050469">
    <property type="entry name" value="Diguanylate_Cyclase"/>
</dbReference>
<gene>
    <name evidence="5" type="ORF">E4L96_09650</name>
</gene>
<evidence type="ECO:0000256" key="2">
    <source>
        <dbReference type="ARBA" id="ARBA00034247"/>
    </source>
</evidence>
<dbReference type="PROSITE" id="PS50887">
    <property type="entry name" value="GGDEF"/>
    <property type="match status" value="1"/>
</dbReference>
<comment type="catalytic activity">
    <reaction evidence="2">
        <text>2 GTP = 3',3'-c-di-GMP + 2 diphosphate</text>
        <dbReference type="Rhea" id="RHEA:24898"/>
        <dbReference type="ChEBI" id="CHEBI:33019"/>
        <dbReference type="ChEBI" id="CHEBI:37565"/>
        <dbReference type="ChEBI" id="CHEBI:58805"/>
        <dbReference type="EC" id="2.7.7.65"/>
    </reaction>
</comment>
<dbReference type="RefSeq" id="WP_135207006.1">
    <property type="nucleotide sequence ID" value="NZ_SPVF01000126.1"/>
</dbReference>
<keyword evidence="3" id="KW-0472">Membrane</keyword>
<dbReference type="Pfam" id="PF00990">
    <property type="entry name" value="GGDEF"/>
    <property type="match status" value="1"/>
</dbReference>
<dbReference type="OrthoDB" id="9813903at2"/>
<dbReference type="InterPro" id="IPR043128">
    <property type="entry name" value="Rev_trsase/Diguanyl_cyclase"/>
</dbReference>
<dbReference type="SMART" id="SM00267">
    <property type="entry name" value="GGDEF"/>
    <property type="match status" value="1"/>
</dbReference>
<dbReference type="AlphaFoldDB" id="A0A4Y9SH57"/>
<dbReference type="InterPro" id="IPR029787">
    <property type="entry name" value="Nucleotide_cyclase"/>
</dbReference>
<name>A0A4Y9SH57_9BURK</name>